<sequence length="273" mass="30985">MKDGVFVDNKLDIIMATHNNLGMTIRAVSALYENTNVDFRLTVVDDSVDMTYDYFRQLRMNNIQYIRPFDESPEVIPKKLTHGNQIINIGLKHTSSPHVVYMGNSTIVEPNWLNMALALIQQNENLGLVGFKLLKPTGVIEHAGIYFAEGAPHHMNRGVGESSHSLTLIDDVDGHKLVGWALVLIRRKAIPRKGLEEGYYHGFRGYDDLDNCRQMVKNGWDIAYCGFGVATHYALATRGEYNEKVAKEYEENRVRFIKRWGEVKKDASPPNCV</sequence>
<dbReference type="PANTHER" id="PTHR43179:SF7">
    <property type="entry name" value="RHAMNOSYLTRANSFERASE WBBL"/>
    <property type="match status" value="1"/>
</dbReference>
<dbReference type="EMBL" id="LAZR01041267">
    <property type="protein sequence ID" value="KKL12416.1"/>
    <property type="molecule type" value="Genomic_DNA"/>
</dbReference>
<evidence type="ECO:0000313" key="1">
    <source>
        <dbReference type="EMBL" id="KKL12416.1"/>
    </source>
</evidence>
<protein>
    <recommendedName>
        <fullName evidence="2">Glycosyltransferase 2-like domain-containing protein</fullName>
    </recommendedName>
</protein>
<dbReference type="SUPFAM" id="SSF53448">
    <property type="entry name" value="Nucleotide-diphospho-sugar transferases"/>
    <property type="match status" value="1"/>
</dbReference>
<accession>A0A0F9D3P3</accession>
<dbReference type="InterPro" id="IPR029044">
    <property type="entry name" value="Nucleotide-diphossugar_trans"/>
</dbReference>
<comment type="caution">
    <text evidence="1">The sequence shown here is derived from an EMBL/GenBank/DDBJ whole genome shotgun (WGS) entry which is preliminary data.</text>
</comment>
<proteinExistence type="predicted"/>
<dbReference type="PANTHER" id="PTHR43179">
    <property type="entry name" value="RHAMNOSYLTRANSFERASE WBBL"/>
    <property type="match status" value="1"/>
</dbReference>
<dbReference type="AlphaFoldDB" id="A0A0F9D3P3"/>
<dbReference type="Gene3D" id="3.90.550.10">
    <property type="entry name" value="Spore Coat Polysaccharide Biosynthesis Protein SpsA, Chain A"/>
    <property type="match status" value="1"/>
</dbReference>
<gene>
    <name evidence="1" type="ORF">LCGC14_2535980</name>
</gene>
<evidence type="ECO:0008006" key="2">
    <source>
        <dbReference type="Google" id="ProtNLM"/>
    </source>
</evidence>
<organism evidence="1">
    <name type="scientific">marine sediment metagenome</name>
    <dbReference type="NCBI Taxonomy" id="412755"/>
    <lineage>
        <taxon>unclassified sequences</taxon>
        <taxon>metagenomes</taxon>
        <taxon>ecological metagenomes</taxon>
    </lineage>
</organism>
<dbReference type="Pfam" id="PF13641">
    <property type="entry name" value="Glyco_tranf_2_3"/>
    <property type="match status" value="1"/>
</dbReference>
<name>A0A0F9D3P3_9ZZZZ</name>
<reference evidence="1" key="1">
    <citation type="journal article" date="2015" name="Nature">
        <title>Complex archaea that bridge the gap between prokaryotes and eukaryotes.</title>
        <authorList>
            <person name="Spang A."/>
            <person name="Saw J.H."/>
            <person name="Jorgensen S.L."/>
            <person name="Zaremba-Niedzwiedzka K."/>
            <person name="Martijn J."/>
            <person name="Lind A.E."/>
            <person name="van Eijk R."/>
            <person name="Schleper C."/>
            <person name="Guy L."/>
            <person name="Ettema T.J."/>
        </authorList>
    </citation>
    <scope>NUCLEOTIDE SEQUENCE</scope>
</reference>